<dbReference type="Gene3D" id="3.90.226.10">
    <property type="entry name" value="2-enoyl-CoA Hydratase, Chain A, domain 1"/>
    <property type="match status" value="1"/>
</dbReference>
<proteinExistence type="inferred from homology"/>
<dbReference type="NCBIfam" id="NF004525">
    <property type="entry name" value="PRK05870.1"/>
    <property type="match status" value="1"/>
</dbReference>
<dbReference type="Proteomes" id="UP000321571">
    <property type="component" value="Unassembled WGS sequence"/>
</dbReference>
<dbReference type="PROSITE" id="PS00166">
    <property type="entry name" value="ENOYL_COA_HYDRATASE"/>
    <property type="match status" value="1"/>
</dbReference>
<reference evidence="3 4" key="1">
    <citation type="submission" date="2019-06" db="EMBL/GenBank/DDBJ databases">
        <title>Aeromicrobium sp. nov., isolated from a maize field.</title>
        <authorList>
            <person name="Lin S.-Y."/>
            <person name="Tsai C.-F."/>
            <person name="Young C.-C."/>
        </authorList>
    </citation>
    <scope>NUCLEOTIDE SEQUENCE [LARGE SCALE GENOMIC DNA]</scope>
    <source>
        <strain evidence="3 4">CC-CFT486</strain>
    </source>
</reference>
<dbReference type="AlphaFoldDB" id="A0A5C8NFZ4"/>
<dbReference type="InterPro" id="IPR001753">
    <property type="entry name" value="Enoyl-CoA_hydra/iso"/>
</dbReference>
<evidence type="ECO:0000256" key="1">
    <source>
        <dbReference type="ARBA" id="ARBA00005254"/>
    </source>
</evidence>
<sequence>MTLVRLESEGDVRTITLDAPDRRNALDWPLLEELAAAIASVAADDAARVLVVAGAGKAFCAGADLHDLFGDVERPVDELRDHLMRVYSSFLGLHELAIPTIAAVQGAAIGAGLNIALACDVIVAGPHARFGPTFSQIGLHPGGGCTWLLTRRIGAAEAAAALYSGDVIDAEAGYWLGIAQELVDDPLARAQELAALYAERDPTLMRSIKHTIEVARTTDLATTLAVEAAAQAETLRSEQFRAHMERFRRDE</sequence>
<dbReference type="EMBL" id="VDUX01000006">
    <property type="protein sequence ID" value="TXL57679.1"/>
    <property type="molecule type" value="Genomic_DNA"/>
</dbReference>
<dbReference type="InterPro" id="IPR029045">
    <property type="entry name" value="ClpP/crotonase-like_dom_sf"/>
</dbReference>
<dbReference type="EC" id="4.2.1.17" evidence="3"/>
<comment type="caution">
    <text evidence="3">The sequence shown here is derived from an EMBL/GenBank/DDBJ whole genome shotgun (WGS) entry which is preliminary data.</text>
</comment>
<dbReference type="PANTHER" id="PTHR43802">
    <property type="entry name" value="ENOYL-COA HYDRATASE"/>
    <property type="match status" value="1"/>
</dbReference>
<gene>
    <name evidence="3" type="ORF">FHP06_12910</name>
</gene>
<dbReference type="CDD" id="cd06558">
    <property type="entry name" value="crotonase-like"/>
    <property type="match status" value="1"/>
</dbReference>
<comment type="similarity">
    <text evidence="1 2">Belongs to the enoyl-CoA hydratase/isomerase family.</text>
</comment>
<name>A0A5C8NFZ4_9ACTN</name>
<protein>
    <submittedName>
        <fullName evidence="3">Enoyl-CoA hydratase</fullName>
        <ecNumber evidence="3">4.2.1.17</ecNumber>
    </submittedName>
</protein>
<dbReference type="InterPro" id="IPR018376">
    <property type="entry name" value="Enoyl-CoA_hyd/isom_CS"/>
</dbReference>
<accession>A0A5C8NFZ4</accession>
<keyword evidence="3" id="KW-0456">Lyase</keyword>
<evidence type="ECO:0000256" key="2">
    <source>
        <dbReference type="RuleBase" id="RU003707"/>
    </source>
</evidence>
<evidence type="ECO:0000313" key="4">
    <source>
        <dbReference type="Proteomes" id="UP000321571"/>
    </source>
</evidence>
<keyword evidence="4" id="KW-1185">Reference proteome</keyword>
<organism evidence="3 4">
    <name type="scientific">Aeromicrobium terrae</name>
    <dbReference type="NCBI Taxonomy" id="2498846"/>
    <lineage>
        <taxon>Bacteria</taxon>
        <taxon>Bacillati</taxon>
        <taxon>Actinomycetota</taxon>
        <taxon>Actinomycetes</taxon>
        <taxon>Propionibacteriales</taxon>
        <taxon>Nocardioidaceae</taxon>
        <taxon>Aeromicrobium</taxon>
    </lineage>
</organism>
<dbReference type="SUPFAM" id="SSF52096">
    <property type="entry name" value="ClpP/crotonase"/>
    <property type="match status" value="1"/>
</dbReference>
<dbReference type="RefSeq" id="WP_147687204.1">
    <property type="nucleotide sequence ID" value="NZ_VDUX01000006.1"/>
</dbReference>
<evidence type="ECO:0000313" key="3">
    <source>
        <dbReference type="EMBL" id="TXL57679.1"/>
    </source>
</evidence>
<dbReference type="PANTHER" id="PTHR43802:SF1">
    <property type="entry name" value="IP11341P-RELATED"/>
    <property type="match status" value="1"/>
</dbReference>
<dbReference type="Pfam" id="PF00378">
    <property type="entry name" value="ECH_1"/>
    <property type="match status" value="1"/>
</dbReference>
<dbReference type="GO" id="GO:0004300">
    <property type="term" value="F:enoyl-CoA hydratase activity"/>
    <property type="evidence" value="ECO:0007669"/>
    <property type="project" value="UniProtKB-EC"/>
</dbReference>
<dbReference type="OrthoDB" id="8452484at2"/>